<sequence>MTESTHAATTADDGASAPSFAVGKVTLTVLDLRRVAAFYETVVGLHALRADGETRLLGADDAPLLELRADRSARRRSPQEAGLFHTAFLLPGRRDLARWLKRAIEDGTPLAGASDHAVSEALYLSDPEGNGVEIYSDRTSDLWTWSNGAVAMSTERLDVEDLLRHAGDRRWERAPAGTTVGHVHLQAGALDAAEAFYAGLLGLDVTCRYPGATFYAADGYHHHLATNVWNSRGAAPRSFPSTGLAEVELRVSQERLASVRASAPDAAVADDGALALRDPWNTPVVLRPVG</sequence>
<organism evidence="2 3">
    <name type="scientific">Ancylobacter novellus</name>
    <name type="common">Thiobacillus novellus</name>
    <dbReference type="NCBI Taxonomy" id="921"/>
    <lineage>
        <taxon>Bacteria</taxon>
        <taxon>Pseudomonadati</taxon>
        <taxon>Pseudomonadota</taxon>
        <taxon>Alphaproteobacteria</taxon>
        <taxon>Hyphomicrobiales</taxon>
        <taxon>Xanthobacteraceae</taxon>
        <taxon>Ancylobacter</taxon>
    </lineage>
</organism>
<evidence type="ECO:0000313" key="2">
    <source>
        <dbReference type="EMBL" id="PZQ13708.1"/>
    </source>
</evidence>
<reference evidence="2 3" key="1">
    <citation type="submission" date="2017-08" db="EMBL/GenBank/DDBJ databases">
        <title>Infants hospitalized years apart are colonized by the same room-sourced microbial strains.</title>
        <authorList>
            <person name="Brooks B."/>
            <person name="Olm M.R."/>
            <person name="Firek B.A."/>
            <person name="Baker R."/>
            <person name="Thomas B.C."/>
            <person name="Morowitz M.J."/>
            <person name="Banfield J.F."/>
        </authorList>
    </citation>
    <scope>NUCLEOTIDE SEQUENCE [LARGE SCALE GENOMIC DNA]</scope>
    <source>
        <strain evidence="2">S2_005_003_R2_43</strain>
    </source>
</reference>
<dbReference type="AlphaFoldDB" id="A0A2W5KE69"/>
<comment type="caution">
    <text evidence="2">The sequence shown here is derived from an EMBL/GenBank/DDBJ whole genome shotgun (WGS) entry which is preliminary data.</text>
</comment>
<dbReference type="InterPro" id="IPR037523">
    <property type="entry name" value="VOC_core"/>
</dbReference>
<dbReference type="Proteomes" id="UP000249577">
    <property type="component" value="Unassembled WGS sequence"/>
</dbReference>
<protein>
    <submittedName>
        <fullName evidence="2">Glyoxalase</fullName>
    </submittedName>
</protein>
<dbReference type="InterPro" id="IPR004360">
    <property type="entry name" value="Glyas_Fos-R_dOase_dom"/>
</dbReference>
<evidence type="ECO:0000313" key="3">
    <source>
        <dbReference type="Proteomes" id="UP000249577"/>
    </source>
</evidence>
<accession>A0A2W5KE69</accession>
<dbReference type="PROSITE" id="PS51819">
    <property type="entry name" value="VOC"/>
    <property type="match status" value="1"/>
</dbReference>
<dbReference type="EMBL" id="QFPN01000007">
    <property type="protein sequence ID" value="PZQ13708.1"/>
    <property type="molecule type" value="Genomic_DNA"/>
</dbReference>
<dbReference type="PANTHER" id="PTHR43279:SF1">
    <property type="entry name" value="CATECHOL-2,3-DIOXYGENASE"/>
    <property type="match status" value="1"/>
</dbReference>
<dbReference type="Gene3D" id="3.10.180.10">
    <property type="entry name" value="2,3-Dihydroxybiphenyl 1,2-Dioxygenase, domain 1"/>
    <property type="match status" value="2"/>
</dbReference>
<dbReference type="Pfam" id="PF00903">
    <property type="entry name" value="Glyoxalase"/>
    <property type="match status" value="1"/>
</dbReference>
<dbReference type="InterPro" id="IPR029068">
    <property type="entry name" value="Glyas_Bleomycin-R_OHBP_Dase"/>
</dbReference>
<evidence type="ECO:0000259" key="1">
    <source>
        <dbReference type="PROSITE" id="PS51819"/>
    </source>
</evidence>
<dbReference type="PANTHER" id="PTHR43279">
    <property type="entry name" value="CATECHOL-2,3-DIOXYGENASE"/>
    <property type="match status" value="1"/>
</dbReference>
<name>A0A2W5KE69_ANCNO</name>
<proteinExistence type="predicted"/>
<dbReference type="SUPFAM" id="SSF54593">
    <property type="entry name" value="Glyoxalase/Bleomycin resistance protein/Dihydroxybiphenyl dioxygenase"/>
    <property type="match status" value="2"/>
</dbReference>
<gene>
    <name evidence="2" type="ORF">DI565_14320</name>
</gene>
<feature type="domain" description="VOC" evidence="1">
    <location>
        <begin position="21"/>
        <end position="137"/>
    </location>
</feature>